<evidence type="ECO:0008006" key="3">
    <source>
        <dbReference type="Google" id="ProtNLM"/>
    </source>
</evidence>
<dbReference type="OrthoDB" id="2104739at2759"/>
<name>A0A8H5H481_9AGAR</name>
<reference evidence="1 2" key="1">
    <citation type="journal article" date="2020" name="ISME J.">
        <title>Uncovering the hidden diversity of litter-decomposition mechanisms in mushroom-forming fungi.</title>
        <authorList>
            <person name="Floudas D."/>
            <person name="Bentzer J."/>
            <person name="Ahren D."/>
            <person name="Johansson T."/>
            <person name="Persson P."/>
            <person name="Tunlid A."/>
        </authorList>
    </citation>
    <scope>NUCLEOTIDE SEQUENCE [LARGE SCALE GENOMIC DNA]</scope>
    <source>
        <strain evidence="1 2">CBS 661.87</strain>
    </source>
</reference>
<protein>
    <recommendedName>
        <fullName evidence="3">HNH nuclease domain-containing protein</fullName>
    </recommendedName>
</protein>
<proteinExistence type="predicted"/>
<accession>A0A8H5H481</accession>
<evidence type="ECO:0000313" key="1">
    <source>
        <dbReference type="EMBL" id="KAF5376412.1"/>
    </source>
</evidence>
<organism evidence="1 2">
    <name type="scientific">Tricholomella constricta</name>
    <dbReference type="NCBI Taxonomy" id="117010"/>
    <lineage>
        <taxon>Eukaryota</taxon>
        <taxon>Fungi</taxon>
        <taxon>Dikarya</taxon>
        <taxon>Basidiomycota</taxon>
        <taxon>Agaricomycotina</taxon>
        <taxon>Agaricomycetes</taxon>
        <taxon>Agaricomycetidae</taxon>
        <taxon>Agaricales</taxon>
        <taxon>Tricholomatineae</taxon>
        <taxon>Lyophyllaceae</taxon>
        <taxon>Tricholomella</taxon>
    </lineage>
</organism>
<dbReference type="Proteomes" id="UP000565441">
    <property type="component" value="Unassembled WGS sequence"/>
</dbReference>
<sequence>MFAPCPLPKSPPDCTPGTEYYQAYTRCLELELASNDIRENNTWHFTPLLAARVLGYLLIHAPTEDGRSLLSREITASTDTEALHLLGRKYNDNLIRVFQRSRTATPHVLDGDERNDISDSALAELATEHWIMRHRALIRDGFQCPLTGYHEFSINYPKRSETRAAHIIPVFEKVNTAGVKPVLALFERYGGISITDELLGKDAHRLENLITLQLNAHIFFRVLNIWLEKTPVPNEYRLEAKHNAYVGNRPIGDNRIITFSSSELGYSPPSPRYLALHAACAKTAFLSGVGQWNERIMEDLQWSSSLDSQGQSADLLAAALTRVDL</sequence>
<comment type="caution">
    <text evidence="1">The sequence shown here is derived from an EMBL/GenBank/DDBJ whole genome shotgun (WGS) entry which is preliminary data.</text>
</comment>
<evidence type="ECO:0000313" key="2">
    <source>
        <dbReference type="Proteomes" id="UP000565441"/>
    </source>
</evidence>
<keyword evidence="2" id="KW-1185">Reference proteome</keyword>
<dbReference type="AlphaFoldDB" id="A0A8H5H481"/>
<dbReference type="EMBL" id="JAACJP010000028">
    <property type="protein sequence ID" value="KAF5376412.1"/>
    <property type="molecule type" value="Genomic_DNA"/>
</dbReference>
<gene>
    <name evidence="1" type="ORF">D9615_008587</name>
</gene>